<feature type="transmembrane region" description="Helical" evidence="8">
    <location>
        <begin position="385"/>
        <end position="406"/>
    </location>
</feature>
<gene>
    <name evidence="9" type="ORF">M595_3263</name>
</gene>
<dbReference type="EMBL" id="AUZM01000030">
    <property type="protein sequence ID" value="ERT06841.1"/>
    <property type="molecule type" value="Genomic_DNA"/>
</dbReference>
<dbReference type="Pfam" id="PF01235">
    <property type="entry name" value="Na_Ala_symp"/>
    <property type="match status" value="1"/>
</dbReference>
<feature type="transmembrane region" description="Helical" evidence="8">
    <location>
        <begin position="184"/>
        <end position="203"/>
    </location>
</feature>
<protein>
    <submittedName>
        <fullName evidence="9">Amino acid carrier family protein</fullName>
    </submittedName>
</protein>
<evidence type="ECO:0000256" key="6">
    <source>
        <dbReference type="ARBA" id="ARBA00022989"/>
    </source>
</evidence>
<proteinExistence type="inferred from homology"/>
<accession>U7QK87</accession>
<evidence type="ECO:0000313" key="10">
    <source>
        <dbReference type="Proteomes" id="UP000017127"/>
    </source>
</evidence>
<feature type="transmembrane region" description="Helical" evidence="8">
    <location>
        <begin position="344"/>
        <end position="364"/>
    </location>
</feature>
<organism evidence="9 10">
    <name type="scientific">Lyngbya aestuarii BL J</name>
    <dbReference type="NCBI Taxonomy" id="1348334"/>
    <lineage>
        <taxon>Bacteria</taxon>
        <taxon>Bacillati</taxon>
        <taxon>Cyanobacteriota</taxon>
        <taxon>Cyanophyceae</taxon>
        <taxon>Oscillatoriophycideae</taxon>
        <taxon>Oscillatoriales</taxon>
        <taxon>Microcoleaceae</taxon>
        <taxon>Lyngbya</taxon>
    </lineage>
</organism>
<comment type="caution">
    <text evidence="8">Lacks conserved residue(s) required for the propagation of feature annotation.</text>
</comment>
<dbReference type="GO" id="GO:0005886">
    <property type="term" value="C:plasma membrane"/>
    <property type="evidence" value="ECO:0007669"/>
    <property type="project" value="UniProtKB-SubCell"/>
</dbReference>
<keyword evidence="4 8" id="KW-1003">Cell membrane</keyword>
<reference evidence="9 10" key="1">
    <citation type="journal article" date="2013" name="Front. Microbiol.">
        <title>Comparative genomic analyses of the cyanobacterium, Lyngbya aestuarii BL J, a powerful hydrogen producer.</title>
        <authorList>
            <person name="Kothari A."/>
            <person name="Vaughn M."/>
            <person name="Garcia-Pichel F."/>
        </authorList>
    </citation>
    <scope>NUCLEOTIDE SEQUENCE [LARGE SCALE GENOMIC DNA]</scope>
    <source>
        <strain evidence="9 10">BL J</strain>
    </source>
</reference>
<evidence type="ECO:0000256" key="2">
    <source>
        <dbReference type="ARBA" id="ARBA00009261"/>
    </source>
</evidence>
<dbReference type="PATRIC" id="fig|1348334.3.peg.3157"/>
<evidence type="ECO:0000256" key="1">
    <source>
        <dbReference type="ARBA" id="ARBA00004651"/>
    </source>
</evidence>
<comment type="similarity">
    <text evidence="2 8">Belongs to the alanine or glycine:cation symporter (AGCS) (TC 2.A.25) family.</text>
</comment>
<feature type="transmembrane region" description="Helical" evidence="8">
    <location>
        <begin position="426"/>
        <end position="448"/>
    </location>
</feature>
<keyword evidence="7 8" id="KW-0472">Membrane</keyword>
<dbReference type="PANTHER" id="PTHR30330:SF3">
    <property type="entry name" value="TRANSCRIPTIONAL REGULATOR, LRP FAMILY"/>
    <property type="match status" value="1"/>
</dbReference>
<feature type="transmembrane region" description="Helical" evidence="8">
    <location>
        <begin position="223"/>
        <end position="242"/>
    </location>
</feature>
<keyword evidence="8" id="KW-0769">Symport</keyword>
<dbReference type="Gene3D" id="1.20.1740.10">
    <property type="entry name" value="Amino acid/polyamine transporter I"/>
    <property type="match status" value="1"/>
</dbReference>
<evidence type="ECO:0000256" key="5">
    <source>
        <dbReference type="ARBA" id="ARBA00022692"/>
    </source>
</evidence>
<evidence type="ECO:0000256" key="3">
    <source>
        <dbReference type="ARBA" id="ARBA00022448"/>
    </source>
</evidence>
<dbReference type="GO" id="GO:0005283">
    <property type="term" value="F:amino acid:sodium symporter activity"/>
    <property type="evidence" value="ECO:0007669"/>
    <property type="project" value="InterPro"/>
</dbReference>
<evidence type="ECO:0000256" key="8">
    <source>
        <dbReference type="RuleBase" id="RU363064"/>
    </source>
</evidence>
<evidence type="ECO:0000313" key="9">
    <source>
        <dbReference type="EMBL" id="ERT06841.1"/>
    </source>
</evidence>
<keyword evidence="3 8" id="KW-0813">Transport</keyword>
<keyword evidence="10" id="KW-1185">Reference proteome</keyword>
<feature type="transmembrane region" description="Helical" evidence="8">
    <location>
        <begin position="254"/>
        <end position="271"/>
    </location>
</feature>
<dbReference type="InterPro" id="IPR001463">
    <property type="entry name" value="Na/Ala_symport"/>
</dbReference>
<sequence>MLLLIPIVPTVAMAVEEAETKPSGFIGLLDAVFSQIVNFLSQIFFFEIFGLPFIVLWLIGGAIFFTLRMGFVNIRTFKHAIDVVMGKYDNPDDEGDVSHFQALATALSGTVGLGNIAGVAIAVQLGGPGAIFWMTLGGFFGMSSKFVECSLAQMYRRIQPDGTIAGGPMYYLSKGLGERGLRPLGNGLAILFALLCVLASMGGGNMFQANQAYAALAGIIPGLPNWVFGLVVAVLVGIVIIGGISRIASVTARLVPAMAVIYVLACLWILLGNLTEIPAAFGTIITQAFSPEAIGGGFVGTLVQGVRRSAFSNEAGIGSAAIAHSAARTDEPLREGIVALLEPFIDTIVICNLTGLTIVITGVYQETSAAQANGVELTAAAFSSVIGWFPIILAIAVVLFAFSTMISWSYYGEKSWSYIFGEESAIIYKGIFVVCVFIGSVVNLGAVLDFSDMMLLAMAFPNLLGCYILSGKVASALNDYLNRLNSGQMPVYSHETSGKSPL</sequence>
<comment type="subcellular location">
    <subcellularLocation>
        <location evidence="1 8">Cell membrane</location>
        <topology evidence="1 8">Multi-pass membrane protein</topology>
    </subcellularLocation>
</comment>
<evidence type="ECO:0000256" key="7">
    <source>
        <dbReference type="ARBA" id="ARBA00023136"/>
    </source>
</evidence>
<dbReference type="Proteomes" id="UP000017127">
    <property type="component" value="Unassembled WGS sequence"/>
</dbReference>
<evidence type="ECO:0000256" key="4">
    <source>
        <dbReference type="ARBA" id="ARBA00022475"/>
    </source>
</evidence>
<feature type="transmembrane region" description="Helical" evidence="8">
    <location>
        <begin position="42"/>
        <end position="67"/>
    </location>
</feature>
<dbReference type="PRINTS" id="PR00175">
    <property type="entry name" value="NAALASMPORT"/>
</dbReference>
<comment type="caution">
    <text evidence="9">The sequence shown here is derived from an EMBL/GenBank/DDBJ whole genome shotgun (WGS) entry which is preliminary data.</text>
</comment>
<dbReference type="NCBIfam" id="TIGR00835">
    <property type="entry name" value="agcS"/>
    <property type="match status" value="1"/>
</dbReference>
<name>U7QK87_9CYAN</name>
<dbReference type="PANTHER" id="PTHR30330">
    <property type="entry name" value="AGSS FAMILY TRANSPORTER, SODIUM-ALANINE"/>
    <property type="match status" value="1"/>
</dbReference>
<dbReference type="AlphaFoldDB" id="U7QK87"/>
<keyword evidence="6 8" id="KW-1133">Transmembrane helix</keyword>
<keyword evidence="5 8" id="KW-0812">Transmembrane</keyword>